<reference evidence="4" key="1">
    <citation type="submission" date="2025-08" db="UniProtKB">
        <authorList>
            <consortium name="RefSeq"/>
        </authorList>
    </citation>
    <scope>IDENTIFICATION</scope>
    <source>
        <tissue evidence="4">Whole organism</tissue>
    </source>
</reference>
<evidence type="ECO:0000256" key="2">
    <source>
        <dbReference type="SAM" id="Phobius"/>
    </source>
</evidence>
<dbReference type="Proteomes" id="UP000694843">
    <property type="component" value="Unplaced"/>
</dbReference>
<accession>A0A979FVD3</accession>
<gene>
    <name evidence="4" type="primary">LOC125179183</name>
</gene>
<feature type="compositionally biased region" description="Polar residues" evidence="1">
    <location>
        <begin position="179"/>
        <end position="191"/>
    </location>
</feature>
<dbReference type="GeneID" id="125179183"/>
<dbReference type="AlphaFoldDB" id="A0A979FVD3"/>
<dbReference type="KEGG" id="hazt:125179183"/>
<sequence length="200" mass="21276">MCYTCACTDGHSGTHCQDVAPAGASATTATLLLQLAAAAAGAIIVFLMLFLVVAIHRKRAKKKSDADEKLSSYPDDLNLTFAAATKIPRPKSHIPSGESCIPLTSNIHRAGTDVPCRNEDLTKSTATYTVSRIHRCEDGNIRDPPTQFQDNPILQTLLADGGVSPETLPPDIPAAPKTSRPTLHTKTSTDGVSGVHLQYM</sequence>
<feature type="region of interest" description="Disordered" evidence="1">
    <location>
        <begin position="162"/>
        <end position="200"/>
    </location>
</feature>
<evidence type="ECO:0000313" key="4">
    <source>
        <dbReference type="RefSeq" id="XP_047740528.1"/>
    </source>
</evidence>
<name>A0A979FVD3_HYAAZ</name>
<keyword evidence="2" id="KW-1133">Transmembrane helix</keyword>
<protein>
    <submittedName>
        <fullName evidence="4">Uncharacterized protein LOC125179183</fullName>
    </submittedName>
</protein>
<evidence type="ECO:0000313" key="3">
    <source>
        <dbReference type="Proteomes" id="UP000694843"/>
    </source>
</evidence>
<keyword evidence="2" id="KW-0472">Membrane</keyword>
<organism evidence="3 4">
    <name type="scientific">Hyalella azteca</name>
    <name type="common">Amphipod</name>
    <dbReference type="NCBI Taxonomy" id="294128"/>
    <lineage>
        <taxon>Eukaryota</taxon>
        <taxon>Metazoa</taxon>
        <taxon>Ecdysozoa</taxon>
        <taxon>Arthropoda</taxon>
        <taxon>Crustacea</taxon>
        <taxon>Multicrustacea</taxon>
        <taxon>Malacostraca</taxon>
        <taxon>Eumalacostraca</taxon>
        <taxon>Peracarida</taxon>
        <taxon>Amphipoda</taxon>
        <taxon>Senticaudata</taxon>
        <taxon>Talitrida</taxon>
        <taxon>Talitroidea</taxon>
        <taxon>Hyalellidae</taxon>
        <taxon>Hyalella</taxon>
    </lineage>
</organism>
<dbReference type="RefSeq" id="XP_047740528.1">
    <property type="nucleotide sequence ID" value="XM_047884572.1"/>
</dbReference>
<evidence type="ECO:0000256" key="1">
    <source>
        <dbReference type="SAM" id="MobiDB-lite"/>
    </source>
</evidence>
<proteinExistence type="predicted"/>
<keyword evidence="2" id="KW-0812">Transmembrane</keyword>
<keyword evidence="3" id="KW-1185">Reference proteome</keyword>
<feature type="transmembrane region" description="Helical" evidence="2">
    <location>
        <begin position="31"/>
        <end position="55"/>
    </location>
</feature>